<feature type="transmembrane region" description="Helical" evidence="1">
    <location>
        <begin position="49"/>
        <end position="68"/>
    </location>
</feature>
<feature type="transmembrane region" description="Helical" evidence="1">
    <location>
        <begin position="154"/>
        <end position="174"/>
    </location>
</feature>
<accession>A0ABP8PMW5</accession>
<sequence length="184" mass="19543">MTYVRTFLPWIVYAVIPSGSWKWGALAALVVALFLVATQVRAGRGADAMIIEIGSSAFFAVLTVIAFADPHSGLHPYSAALANGTLALISLVSLAARRPFTLGIAKQTTPREYWDLPAFVRVNTIITSVWAASFVVAAVVLTVVAAVAHGNVTATVAVQIAALVIPIVFTQRYVSHVQARAQRA</sequence>
<evidence type="ECO:0008006" key="4">
    <source>
        <dbReference type="Google" id="ProtNLM"/>
    </source>
</evidence>
<organism evidence="2 3">
    <name type="scientific">Actinoallomurus oryzae</name>
    <dbReference type="NCBI Taxonomy" id="502180"/>
    <lineage>
        <taxon>Bacteria</taxon>
        <taxon>Bacillati</taxon>
        <taxon>Actinomycetota</taxon>
        <taxon>Actinomycetes</taxon>
        <taxon>Streptosporangiales</taxon>
        <taxon>Thermomonosporaceae</taxon>
        <taxon>Actinoallomurus</taxon>
    </lineage>
</organism>
<comment type="caution">
    <text evidence="2">The sequence shown here is derived from an EMBL/GenBank/DDBJ whole genome shotgun (WGS) entry which is preliminary data.</text>
</comment>
<dbReference type="EMBL" id="BAABHF010000013">
    <property type="protein sequence ID" value="GAA4488506.1"/>
    <property type="molecule type" value="Genomic_DNA"/>
</dbReference>
<keyword evidence="3" id="KW-1185">Reference proteome</keyword>
<gene>
    <name evidence="2" type="ORF">GCM10023191_018000</name>
</gene>
<evidence type="ECO:0000313" key="2">
    <source>
        <dbReference type="EMBL" id="GAA4488506.1"/>
    </source>
</evidence>
<evidence type="ECO:0000256" key="1">
    <source>
        <dbReference type="SAM" id="Phobius"/>
    </source>
</evidence>
<reference evidence="3" key="1">
    <citation type="journal article" date="2019" name="Int. J. Syst. Evol. Microbiol.">
        <title>The Global Catalogue of Microorganisms (GCM) 10K type strain sequencing project: providing services to taxonomists for standard genome sequencing and annotation.</title>
        <authorList>
            <consortium name="The Broad Institute Genomics Platform"/>
            <consortium name="The Broad Institute Genome Sequencing Center for Infectious Disease"/>
            <person name="Wu L."/>
            <person name="Ma J."/>
        </authorList>
    </citation>
    <scope>NUCLEOTIDE SEQUENCE [LARGE SCALE GENOMIC DNA]</scope>
    <source>
        <strain evidence="3">JCM 17933</strain>
    </source>
</reference>
<evidence type="ECO:0000313" key="3">
    <source>
        <dbReference type="Proteomes" id="UP001500503"/>
    </source>
</evidence>
<feature type="transmembrane region" description="Helical" evidence="1">
    <location>
        <begin position="74"/>
        <end position="96"/>
    </location>
</feature>
<dbReference type="Proteomes" id="UP001500503">
    <property type="component" value="Unassembled WGS sequence"/>
</dbReference>
<keyword evidence="1" id="KW-0812">Transmembrane</keyword>
<dbReference type="RefSeq" id="WP_345459918.1">
    <property type="nucleotide sequence ID" value="NZ_BAABHF010000013.1"/>
</dbReference>
<feature type="transmembrane region" description="Helical" evidence="1">
    <location>
        <begin position="129"/>
        <end position="148"/>
    </location>
</feature>
<protein>
    <recommendedName>
        <fullName evidence="4">Intracellular septation protein A</fullName>
    </recommendedName>
</protein>
<keyword evidence="1" id="KW-1133">Transmembrane helix</keyword>
<proteinExistence type="predicted"/>
<feature type="transmembrane region" description="Helical" evidence="1">
    <location>
        <begin position="20"/>
        <end position="37"/>
    </location>
</feature>
<keyword evidence="1" id="KW-0472">Membrane</keyword>
<name>A0ABP8PMW5_9ACTN</name>